<dbReference type="Proteomes" id="UP000274756">
    <property type="component" value="Unassembled WGS sequence"/>
</dbReference>
<reference evidence="1 3" key="2">
    <citation type="submission" date="2018-11" db="EMBL/GenBank/DDBJ databases">
        <authorList>
            <consortium name="Pathogen Informatics"/>
        </authorList>
    </citation>
    <scope>NUCLEOTIDE SEQUENCE [LARGE SCALE GENOMIC DNA]</scope>
</reference>
<dbReference type="PANTHER" id="PTHR39369">
    <property type="entry name" value="LIN-24 (TWENTY-FOUR) LIKE"/>
    <property type="match status" value="1"/>
</dbReference>
<evidence type="ECO:0000313" key="2">
    <source>
        <dbReference type="Proteomes" id="UP000038040"/>
    </source>
</evidence>
<gene>
    <name evidence="1" type="ORF">DME_LOCUS684</name>
</gene>
<evidence type="ECO:0000313" key="3">
    <source>
        <dbReference type="Proteomes" id="UP000274756"/>
    </source>
</evidence>
<dbReference type="InterPro" id="IPR004991">
    <property type="entry name" value="Aerolysin-like"/>
</dbReference>
<proteinExistence type="predicted"/>
<protein>
    <submittedName>
        <fullName evidence="4">Protein DPCD</fullName>
    </submittedName>
</protein>
<dbReference type="OrthoDB" id="5819442at2759"/>
<evidence type="ECO:0000313" key="1">
    <source>
        <dbReference type="EMBL" id="VDN50711.1"/>
    </source>
</evidence>
<dbReference type="STRING" id="318479.A0A158Q4S9"/>
<dbReference type="EMBL" id="UYYG01000006">
    <property type="protein sequence ID" value="VDN50711.1"/>
    <property type="molecule type" value="Genomic_DNA"/>
</dbReference>
<dbReference type="SUPFAM" id="SSF56973">
    <property type="entry name" value="Aerolisin/ETX pore-forming domain"/>
    <property type="match status" value="1"/>
</dbReference>
<evidence type="ECO:0000313" key="4">
    <source>
        <dbReference type="WBParaSite" id="DME_0000563901-mRNA-1"/>
    </source>
</evidence>
<accession>A0A158Q4S9</accession>
<name>A0A158Q4S9_DRAME</name>
<dbReference type="Pfam" id="PF03318">
    <property type="entry name" value="ETX_MTX2"/>
    <property type="match status" value="1"/>
</dbReference>
<dbReference type="Proteomes" id="UP000038040">
    <property type="component" value="Unplaced"/>
</dbReference>
<dbReference type="AlphaFoldDB" id="A0A158Q4S9"/>
<reference evidence="4" key="1">
    <citation type="submission" date="2016-04" db="UniProtKB">
        <authorList>
            <consortium name="WormBaseParasite"/>
        </authorList>
    </citation>
    <scope>IDENTIFICATION</scope>
</reference>
<dbReference type="Gene3D" id="2.170.15.10">
    <property type="entry name" value="Proaerolysin, chain A, domain 3"/>
    <property type="match status" value="1"/>
</dbReference>
<dbReference type="WBParaSite" id="DME_0000563901-mRNA-1">
    <property type="protein sequence ID" value="DME_0000563901-mRNA-1"/>
    <property type="gene ID" value="DME_0000563901"/>
</dbReference>
<dbReference type="CDD" id="cd20237">
    <property type="entry name" value="PFM_LIN24-like"/>
    <property type="match status" value="1"/>
</dbReference>
<sequence>MCQNHVDVDGLLEDYAWRHFKDVQSIRKTRLDDYKNLERDDVEFILNRKKLIVTHGEPSYTQFHATGARPYTLFKSVYTNNTDRSQEYSFKTERTTESMCCVVREQGYSLGGETELTLKTPCEIAELKAGFKHEMHFNNMNENTKCETLSWGVDSNVVVPPHYITEASIIIEEMNYQGSYTVMTQLSGLVTISIRRRKDGALILPLTVNIVEVFREHLESRNVRKEIRTSAMVEGNNCVRITSKGKCQFQRQDSKMVIA</sequence>
<dbReference type="PANTHER" id="PTHR39369:SF5">
    <property type="entry name" value="CABIT DOMAIN-CONTAINING PROTEIN"/>
    <property type="match status" value="1"/>
</dbReference>
<keyword evidence="3" id="KW-1185">Reference proteome</keyword>
<organism evidence="2 4">
    <name type="scientific">Dracunculus medinensis</name>
    <name type="common">Guinea worm</name>
    <dbReference type="NCBI Taxonomy" id="318479"/>
    <lineage>
        <taxon>Eukaryota</taxon>
        <taxon>Metazoa</taxon>
        <taxon>Ecdysozoa</taxon>
        <taxon>Nematoda</taxon>
        <taxon>Chromadorea</taxon>
        <taxon>Rhabditida</taxon>
        <taxon>Spirurina</taxon>
        <taxon>Dracunculoidea</taxon>
        <taxon>Dracunculidae</taxon>
        <taxon>Dracunculus</taxon>
    </lineage>
</organism>